<dbReference type="EMBL" id="MK026580">
    <property type="protein sequence ID" value="AYP67554.1"/>
    <property type="molecule type" value="Genomic_RNA"/>
</dbReference>
<sequence length="598" mass="68202">MPEGRRIAKKYNLIEHLKPLPSHLWSRYSSIEAKLRYAIDRYPADWRERIRHHERAGIRVRLSVSRGTSVGDIERRAREFFLREGLDVAKMSFCGPADYTGRRRPGCVLVCVDANESVVEGLTVDWSGGSFEWLKTLYYLLNSSVKCWDFIQPDRGCRYNFRHLYHHGAIPKWLLDLQAGWRIEYGVHRSLIVGGVEDFFADAYLVGSVIPWPGCLTVADKSFQGKLLMLPSILLTESEFALQQALVKMNHVKAFKTSDCAFVFVTIIINQLYLKNTFLAVANGKRGFTFIVPKDKAAPAGPITAAVLKEMLTYVLGSVDRVSRLAMTLFSSKSWDRDCTVLTVTPCVSYRDGMDVFLLREILAFPNRICFMGRKGCGKSRLARLFSDLSYNILDSDTYGRVLWLCKGDYQEESRAQALSKYIRLTKDERDAVETVFETEMNKLLVQFKEQGLQSYIDSGLRENVGRLHLDLYESFSVVYDDIIRAWTPYQFQQDFIKAIEDGGFDDLGLASHNMSRTVIFVHCFPELMQSMSTVIGELIPAHDTRAAISLRGQGLSLETELHLHDFYVAKSQQGVRKIGVGWLIHELQRVEKDVEGK</sequence>
<name>A0A3G3BTR6_9VIRU</name>
<accession>A0A3G3BTR6</accession>
<organism evidence="1">
    <name type="scientific">Shelly headland virus</name>
    <dbReference type="NCBI Taxonomy" id="2485879"/>
    <lineage>
        <taxon>Viruses</taxon>
        <taxon>Riboviria</taxon>
    </lineage>
</organism>
<proteinExistence type="predicted"/>
<evidence type="ECO:0000313" key="1">
    <source>
        <dbReference type="EMBL" id="AYP67554.1"/>
    </source>
</evidence>
<reference evidence="1" key="1">
    <citation type="submission" date="2018-10" db="EMBL/GenBank/DDBJ databases">
        <title>Extensive Diversity of RNA Viruses in Australian Ticks.</title>
        <authorList>
            <person name="Harvey E."/>
            <person name="Rose K."/>
            <person name="Eden J.-S."/>
            <person name="Lo N."/>
            <person name="Abeyasuriya T."/>
            <person name="Shi M."/>
            <person name="Doggett S.L."/>
            <person name="Holmes E.C."/>
        </authorList>
    </citation>
    <scope>NUCLEOTIDE SEQUENCE</scope>
</reference>
<protein>
    <submittedName>
        <fullName evidence="1">VP10</fullName>
    </submittedName>
</protein>